<dbReference type="OMA" id="KLGMWEA"/>
<evidence type="ECO:0000313" key="6">
    <source>
        <dbReference type="Proteomes" id="UP000015103"/>
    </source>
</evidence>
<dbReference type="PANTHER" id="PTHR16255">
    <property type="entry name" value="REQUIRED FOR MEIOTIC NUCLEAR DIVISION PROTEIN 1 HOMOLOG"/>
    <property type="match status" value="1"/>
</dbReference>
<evidence type="ECO:0000313" key="5">
    <source>
        <dbReference type="EnsemblMetazoa" id="RPRC007554-PA"/>
    </source>
</evidence>
<reference evidence="4" key="1">
    <citation type="submission" date="2013-04" db="EMBL/GenBank/DDBJ databases">
        <title>An insight into the transcriptome of the digestive tract of the blood sucking bug, Rhodnius prolixus.</title>
        <authorList>
            <person name="Ribeiro J.M.C."/>
            <person name="Genta F.A."/>
            <person name="Sorgine M.H.F."/>
            <person name="Paiva-Silva G.O."/>
            <person name="Majerowicz D."/>
            <person name="Medeiros M."/>
            <person name="Koerich L."/>
            <person name="Terra W.R."/>
            <person name="Ferreira C."/>
            <person name="Pimentel A.C."/>
            <person name="Bisch P.M."/>
            <person name="Diniz M.M.P."/>
            <person name="Nascimento R."/>
            <person name="Salmon D."/>
            <person name="Silber A.M."/>
            <person name="Alves M."/>
            <person name="Oliveira M.F."/>
            <person name="Gondim K.C."/>
            <person name="Silva Neto M.A.C."/>
            <person name="Atella G.C."/>
            <person name="Araujo H."/>
            <person name="Dias F.S."/>
            <person name="Polycarpo C.R."/>
            <person name="Fampa P."/>
            <person name="Melo A.C."/>
            <person name="Tanaka A.S."/>
            <person name="Balczun C."/>
            <person name="Oliveira J.H.M."/>
            <person name="Goncalves R."/>
            <person name="Lazoski C."/>
            <person name="Pereira M.A."/>
            <person name="Rivera-Pomar R."/>
            <person name="Diambra L."/>
            <person name="Schaub G.A."/>
            <person name="Garcia E.S."/>
            <person name="Azambuja P."/>
            <person name="Braz G.R.C."/>
            <person name="Oliveira P.L."/>
        </authorList>
    </citation>
    <scope>NUCLEOTIDE SEQUENCE</scope>
</reference>
<dbReference type="Pfam" id="PF02582">
    <property type="entry name" value="DUF155"/>
    <property type="match status" value="1"/>
</dbReference>
<evidence type="ECO:0000259" key="3">
    <source>
        <dbReference type="Pfam" id="PF02582"/>
    </source>
</evidence>
<dbReference type="GO" id="GO:0070131">
    <property type="term" value="P:positive regulation of mitochondrial translation"/>
    <property type="evidence" value="ECO:0007669"/>
    <property type="project" value="TreeGrafter"/>
</dbReference>
<dbReference type="AlphaFoldDB" id="R4G328"/>
<dbReference type="FunCoup" id="R4G328">
    <property type="interactions" value="57"/>
</dbReference>
<reference evidence="6" key="2">
    <citation type="submission" date="2015-04" db="EMBL/GenBank/DDBJ databases">
        <authorList>
            <person name="Wilson R.K."/>
            <person name="Warren W."/>
            <person name="Dotson E."/>
            <person name="Oliveira P.L."/>
        </authorList>
    </citation>
    <scope>NUCLEOTIDE SEQUENCE</scope>
</reference>
<feature type="domain" description="DUF155" evidence="3">
    <location>
        <begin position="130"/>
        <end position="309"/>
    </location>
</feature>
<evidence type="ECO:0000256" key="1">
    <source>
        <dbReference type="ARBA" id="ARBA00008306"/>
    </source>
</evidence>
<dbReference type="VEuPathDB" id="VectorBase:RPRC007554"/>
<organism evidence="4">
    <name type="scientific">Rhodnius prolixus</name>
    <name type="common">Triatomid bug</name>
    <dbReference type="NCBI Taxonomy" id="13249"/>
    <lineage>
        <taxon>Eukaryota</taxon>
        <taxon>Metazoa</taxon>
        <taxon>Ecdysozoa</taxon>
        <taxon>Arthropoda</taxon>
        <taxon>Hexapoda</taxon>
        <taxon>Insecta</taxon>
        <taxon>Pterygota</taxon>
        <taxon>Neoptera</taxon>
        <taxon>Paraneoptera</taxon>
        <taxon>Hemiptera</taxon>
        <taxon>Heteroptera</taxon>
        <taxon>Panheteroptera</taxon>
        <taxon>Cimicomorpha</taxon>
        <taxon>Reduviidae</taxon>
        <taxon>Triatominae</taxon>
        <taxon>Rhodnius</taxon>
    </lineage>
</organism>
<dbReference type="InterPro" id="IPR003734">
    <property type="entry name" value="DUF155"/>
</dbReference>
<dbReference type="GeneID" id="141459638"/>
<dbReference type="STRING" id="13249.R4G328"/>
<proteinExistence type="evidence at transcript level"/>
<dbReference type="HOGENOM" id="CLU_011220_4_1_1"/>
<feature type="region of interest" description="Disordered" evidence="2">
    <location>
        <begin position="39"/>
        <end position="60"/>
    </location>
</feature>
<dbReference type="PANTHER" id="PTHR16255:SF1">
    <property type="entry name" value="REQUIRED FOR MEIOTIC NUCLEAR DIVISION PROTEIN 1 HOMOLOG"/>
    <property type="match status" value="1"/>
</dbReference>
<dbReference type="InterPro" id="IPR051624">
    <property type="entry name" value="RMD1/Sad1-interacting"/>
</dbReference>
<evidence type="ECO:0000256" key="2">
    <source>
        <dbReference type="SAM" id="MobiDB-lite"/>
    </source>
</evidence>
<dbReference type="EMBL" id="GAHY01002056">
    <property type="protein sequence ID" value="JAA75454.1"/>
    <property type="molecule type" value="mRNA"/>
</dbReference>
<keyword evidence="6" id="KW-1185">Reference proteome</keyword>
<dbReference type="EnsemblMetazoa" id="RPRC007554-RA">
    <property type="protein sequence ID" value="RPRC007554-PA"/>
    <property type="gene ID" value="RPRC007554"/>
</dbReference>
<name>R4G328_RHOPR</name>
<reference evidence="5" key="3">
    <citation type="submission" date="2015-05" db="UniProtKB">
        <authorList>
            <consortium name="EnsemblMetazoa"/>
        </authorList>
    </citation>
    <scope>IDENTIFICATION</scope>
</reference>
<protein>
    <submittedName>
        <fullName evidence="4 5">Putative required for meiotic nuclear division 1</fullName>
    </submittedName>
</protein>
<accession>R4G328</accession>
<dbReference type="eggNOG" id="KOG2861">
    <property type="taxonomic scope" value="Eukaryota"/>
</dbReference>
<feature type="compositionally biased region" description="Polar residues" evidence="2">
    <location>
        <begin position="39"/>
        <end position="48"/>
    </location>
</feature>
<dbReference type="GO" id="GO:0005739">
    <property type="term" value="C:mitochondrion"/>
    <property type="evidence" value="ECO:0007669"/>
    <property type="project" value="UniProtKB-ARBA"/>
</dbReference>
<dbReference type="EMBL" id="ACPB03003462">
    <property type="status" value="NOT_ANNOTATED_CDS"/>
    <property type="molecule type" value="Genomic_DNA"/>
</dbReference>
<evidence type="ECO:0000313" key="4">
    <source>
        <dbReference type="EMBL" id="JAA75454.1"/>
    </source>
</evidence>
<sequence>MISSWKLVHNIRSSILRGTIRNASLNFVSFEETTTASSKNVMSSTEQSVNKKRRKKNTGNQLVKRPDHWRVVAFATAEEYDLCGLKDALMSQDLYIPSELTSNEVLHSSVSGAVHAVAKYQVTPENRHLYFFLEGAVVMWNCTQIECRSILDLIRPFEIRSYDSCIALAEMEKMSYTYVSSNKRSYIDDGVMYISNLDKSSEDISSDRYTLSNAMALTVKLGVLEAILECYIDDLEYITEDLKAGKPLRISQRGVLKKSGELFALRHSINLSTDLLDVPDFYWDREKLEVLYQTSCTYFSIAKRTKVLNEKLSHCFALVDLVSSHLSDRHHTRLEWMIIILIMVEVMFEILHAFRDYYALSEFSVEEKQ</sequence>
<dbReference type="RefSeq" id="XP_073995032.1">
    <property type="nucleotide sequence ID" value="XM_074138931.1"/>
</dbReference>
<dbReference type="InParanoid" id="R4G328"/>
<comment type="similarity">
    <text evidence="1">Belongs to the RMD1/sif2 family.</text>
</comment>
<dbReference type="Proteomes" id="UP000015103">
    <property type="component" value="Unassembled WGS sequence"/>
</dbReference>